<evidence type="ECO:0000259" key="1">
    <source>
        <dbReference type="Pfam" id="PF05699"/>
    </source>
</evidence>
<dbReference type="InterPro" id="IPR008906">
    <property type="entry name" value="HATC_C_dom"/>
</dbReference>
<reference evidence="2 3" key="1">
    <citation type="submission" date="2014-04" db="EMBL/GenBank/DDBJ databases">
        <authorList>
            <consortium name="DOE Joint Genome Institute"/>
            <person name="Kuo A."/>
            <person name="Kohler A."/>
            <person name="Nagy L.G."/>
            <person name="Floudas D."/>
            <person name="Copeland A."/>
            <person name="Barry K.W."/>
            <person name="Cichocki N."/>
            <person name="Veneault-Fourrey C."/>
            <person name="LaButti K."/>
            <person name="Lindquist E.A."/>
            <person name="Lipzen A."/>
            <person name="Lundell T."/>
            <person name="Morin E."/>
            <person name="Murat C."/>
            <person name="Sun H."/>
            <person name="Tunlid A."/>
            <person name="Henrissat B."/>
            <person name="Grigoriev I.V."/>
            <person name="Hibbett D.S."/>
            <person name="Martin F."/>
            <person name="Nordberg H.P."/>
            <person name="Cantor M.N."/>
            <person name="Hua S.X."/>
        </authorList>
    </citation>
    <scope>NUCLEOTIDE SEQUENCE [LARGE SCALE GENOMIC DNA]</scope>
    <source>
        <strain evidence="2 3">Foug A</strain>
    </source>
</reference>
<dbReference type="InterPro" id="IPR012337">
    <property type="entry name" value="RNaseH-like_sf"/>
</dbReference>
<gene>
    <name evidence="2" type="ORF">SCLCIDRAFT_129691</name>
</gene>
<dbReference type="PANTHER" id="PTHR23272:SF21">
    <property type="entry name" value="BED ZINC FINGER AND HAT DIMERIZATION DOMAIN-CONTAINING PROTEIN"/>
    <property type="match status" value="1"/>
</dbReference>
<accession>A0A0C3DND4</accession>
<reference evidence="3" key="2">
    <citation type="submission" date="2015-01" db="EMBL/GenBank/DDBJ databases">
        <title>Evolutionary Origins and Diversification of the Mycorrhizal Mutualists.</title>
        <authorList>
            <consortium name="DOE Joint Genome Institute"/>
            <consortium name="Mycorrhizal Genomics Consortium"/>
            <person name="Kohler A."/>
            <person name="Kuo A."/>
            <person name="Nagy L.G."/>
            <person name="Floudas D."/>
            <person name="Copeland A."/>
            <person name="Barry K.W."/>
            <person name="Cichocki N."/>
            <person name="Veneault-Fourrey C."/>
            <person name="LaButti K."/>
            <person name="Lindquist E.A."/>
            <person name="Lipzen A."/>
            <person name="Lundell T."/>
            <person name="Morin E."/>
            <person name="Murat C."/>
            <person name="Riley R."/>
            <person name="Ohm R."/>
            <person name="Sun H."/>
            <person name="Tunlid A."/>
            <person name="Henrissat B."/>
            <person name="Grigoriev I.V."/>
            <person name="Hibbett D.S."/>
            <person name="Martin F."/>
        </authorList>
    </citation>
    <scope>NUCLEOTIDE SEQUENCE [LARGE SCALE GENOMIC DNA]</scope>
    <source>
        <strain evidence="3">Foug A</strain>
    </source>
</reference>
<dbReference type="GO" id="GO:0046983">
    <property type="term" value="F:protein dimerization activity"/>
    <property type="evidence" value="ECO:0007669"/>
    <property type="project" value="InterPro"/>
</dbReference>
<organism evidence="2 3">
    <name type="scientific">Scleroderma citrinum Foug A</name>
    <dbReference type="NCBI Taxonomy" id="1036808"/>
    <lineage>
        <taxon>Eukaryota</taxon>
        <taxon>Fungi</taxon>
        <taxon>Dikarya</taxon>
        <taxon>Basidiomycota</taxon>
        <taxon>Agaricomycotina</taxon>
        <taxon>Agaricomycetes</taxon>
        <taxon>Agaricomycetidae</taxon>
        <taxon>Boletales</taxon>
        <taxon>Sclerodermatineae</taxon>
        <taxon>Sclerodermataceae</taxon>
        <taxon>Scleroderma</taxon>
    </lineage>
</organism>
<dbReference type="HOGENOM" id="CLU_009123_9_0_1"/>
<evidence type="ECO:0000313" key="3">
    <source>
        <dbReference type="Proteomes" id="UP000053989"/>
    </source>
</evidence>
<sequence length="210" mass="24590">MNAKDWHDEALKTVEKTVKEYWNNCRDLIAGNVNQQYSCSNHNSSHPLKSEYDHHHCQLLEKMAIQVNTSRWKEELCCYLTEIPSDVSKETNIIVWWAVHVSFNFISHCKEYPTLSHIARDVCAIPAMSVPCKCLFLNSAEIATDHQSHLGEEKFKQLQVLKYSWQKQIVDTTHVNSFSYEEVYLGKFQQLLQRDEELLEWDNGEEIVNL</sequence>
<dbReference type="InParanoid" id="A0A0C3DND4"/>
<dbReference type="Pfam" id="PF05699">
    <property type="entry name" value="Dimer_Tnp_hAT"/>
    <property type="match status" value="1"/>
</dbReference>
<protein>
    <recommendedName>
        <fullName evidence="1">HAT C-terminal dimerisation domain-containing protein</fullName>
    </recommendedName>
</protein>
<dbReference type="Proteomes" id="UP000053989">
    <property type="component" value="Unassembled WGS sequence"/>
</dbReference>
<dbReference type="OrthoDB" id="2661839at2759"/>
<feature type="domain" description="HAT C-terminal dimerisation" evidence="1">
    <location>
        <begin position="79"/>
        <end position="162"/>
    </location>
</feature>
<evidence type="ECO:0000313" key="2">
    <source>
        <dbReference type="EMBL" id="KIM57744.1"/>
    </source>
</evidence>
<name>A0A0C3DND4_9AGAM</name>
<proteinExistence type="predicted"/>
<dbReference type="SUPFAM" id="SSF53098">
    <property type="entry name" value="Ribonuclease H-like"/>
    <property type="match status" value="1"/>
</dbReference>
<keyword evidence="3" id="KW-1185">Reference proteome</keyword>
<dbReference type="EMBL" id="KN822096">
    <property type="protein sequence ID" value="KIM57744.1"/>
    <property type="molecule type" value="Genomic_DNA"/>
</dbReference>
<dbReference type="AlphaFoldDB" id="A0A0C3DND4"/>
<dbReference type="PANTHER" id="PTHR23272">
    <property type="entry name" value="BED FINGER-RELATED"/>
    <property type="match status" value="1"/>
</dbReference>